<dbReference type="Proteomes" id="UP000236197">
    <property type="component" value="Unassembled WGS sequence"/>
</dbReference>
<evidence type="ECO:0000256" key="7">
    <source>
        <dbReference type="SAM" id="Phobius"/>
    </source>
</evidence>
<evidence type="ECO:0000259" key="8">
    <source>
        <dbReference type="Pfam" id="PF01545"/>
    </source>
</evidence>
<dbReference type="InterPro" id="IPR027470">
    <property type="entry name" value="Cation_efflux_CTD"/>
</dbReference>
<evidence type="ECO:0000259" key="9">
    <source>
        <dbReference type="Pfam" id="PF16916"/>
    </source>
</evidence>
<comment type="caution">
    <text evidence="10">The sequence shown here is derived from an EMBL/GenBank/DDBJ whole genome shotgun (WGS) entry which is preliminary data.</text>
</comment>
<dbReference type="OrthoDB" id="9806522at2"/>
<dbReference type="PANTHER" id="PTHR43840:SF15">
    <property type="entry name" value="MITOCHONDRIAL METAL TRANSPORTER 1-RELATED"/>
    <property type="match status" value="1"/>
</dbReference>
<keyword evidence="3" id="KW-0813">Transport</keyword>
<dbReference type="PANTHER" id="PTHR43840">
    <property type="entry name" value="MITOCHONDRIAL METAL TRANSPORTER 1-RELATED"/>
    <property type="match status" value="1"/>
</dbReference>
<dbReference type="NCBIfam" id="TIGR01297">
    <property type="entry name" value="CDF"/>
    <property type="match status" value="1"/>
</dbReference>
<dbReference type="AlphaFoldDB" id="A0A2K2UD93"/>
<evidence type="ECO:0000256" key="4">
    <source>
        <dbReference type="ARBA" id="ARBA00022692"/>
    </source>
</evidence>
<keyword evidence="4 7" id="KW-0812">Transmembrane</keyword>
<dbReference type="GO" id="GO:0015086">
    <property type="term" value="F:cadmium ion transmembrane transporter activity"/>
    <property type="evidence" value="ECO:0007669"/>
    <property type="project" value="TreeGrafter"/>
</dbReference>
<keyword evidence="11" id="KW-1185">Reference proteome</keyword>
<dbReference type="InterPro" id="IPR058533">
    <property type="entry name" value="Cation_efflux_TM"/>
</dbReference>
<dbReference type="InterPro" id="IPR036837">
    <property type="entry name" value="Cation_efflux_CTD_sf"/>
</dbReference>
<protein>
    <submittedName>
        <fullName evidence="10">Cation transporter</fullName>
    </submittedName>
</protein>
<dbReference type="GO" id="GO:0015341">
    <property type="term" value="F:zinc efflux antiporter activity"/>
    <property type="evidence" value="ECO:0007669"/>
    <property type="project" value="TreeGrafter"/>
</dbReference>
<feature type="transmembrane region" description="Helical" evidence="7">
    <location>
        <begin position="89"/>
        <end position="111"/>
    </location>
</feature>
<dbReference type="Gene3D" id="3.30.70.1350">
    <property type="entry name" value="Cation efflux protein, cytoplasmic domain"/>
    <property type="match status" value="1"/>
</dbReference>
<name>A0A2K2UD93_9ACTN</name>
<dbReference type="Pfam" id="PF01545">
    <property type="entry name" value="Cation_efflux"/>
    <property type="match status" value="1"/>
</dbReference>
<feature type="domain" description="Cation efflux protein transmembrane" evidence="8">
    <location>
        <begin position="22"/>
        <end position="215"/>
    </location>
</feature>
<feature type="transmembrane region" description="Helical" evidence="7">
    <location>
        <begin position="59"/>
        <end position="77"/>
    </location>
</feature>
<dbReference type="SUPFAM" id="SSF161111">
    <property type="entry name" value="Cation efflux protein transmembrane domain-like"/>
    <property type="match status" value="1"/>
</dbReference>
<evidence type="ECO:0000256" key="6">
    <source>
        <dbReference type="ARBA" id="ARBA00023136"/>
    </source>
</evidence>
<dbReference type="RefSeq" id="WP_103264373.1">
    <property type="nucleotide sequence ID" value="NZ_CABMLE010000002.1"/>
</dbReference>
<dbReference type="Pfam" id="PF16916">
    <property type="entry name" value="ZT_dimer"/>
    <property type="match status" value="1"/>
</dbReference>
<feature type="transmembrane region" description="Helical" evidence="7">
    <location>
        <begin position="21"/>
        <end position="39"/>
    </location>
</feature>
<dbReference type="EMBL" id="PPEK01000002">
    <property type="protein sequence ID" value="PNV68305.1"/>
    <property type="molecule type" value="Genomic_DNA"/>
</dbReference>
<evidence type="ECO:0000256" key="3">
    <source>
        <dbReference type="ARBA" id="ARBA00022448"/>
    </source>
</evidence>
<comment type="subcellular location">
    <subcellularLocation>
        <location evidence="1">Membrane</location>
        <topology evidence="1">Multi-pass membrane protein</topology>
    </subcellularLocation>
</comment>
<sequence>MAKAFASKNPVSQRMRSIRRVLWIVLMLNLAVAAAKYVYGVISGSASMQADGIHSVFDSAGNVVGLVGIALAVRPADEGHPYGHAKFETYASLAIGALLLLAAFEVGSSAIAKLVSGVFTVEVTPISFAVMIGTLAVNLGVTTYERRCAKRLKSEVLAADANHTLSDALVSVGVIVGLVAVSLGFPIADPIMALVVTLAILATAYDVFKHAFATLSDHARIPEDDLRATAMSIAGVRGAHRIRTRGTEGEVYADLHVLVAPDMTVVAAHELAEAVECSVQRRYPNVVEVLVHIEPDDGHEE</sequence>
<keyword evidence="5 7" id="KW-1133">Transmembrane helix</keyword>
<reference evidence="11" key="1">
    <citation type="submission" date="2018-01" db="EMBL/GenBank/DDBJ databases">
        <title>Rubneribacter badeniensis gen. nov., sp. nov., and Colonibacter rubneri, gen. nov., sp. nov., WGS of new members of the Eggerthellaceae.</title>
        <authorList>
            <person name="Danylec N."/>
            <person name="Stoll D.A."/>
            <person name="Doetsch A."/>
            <person name="Kulling S.E."/>
            <person name="Huch M."/>
        </authorList>
    </citation>
    <scope>NUCLEOTIDE SEQUENCE [LARGE SCALE GENOMIC DNA]</scope>
    <source>
        <strain evidence="11">ResAG-96</strain>
    </source>
</reference>
<keyword evidence="6 7" id="KW-0472">Membrane</keyword>
<evidence type="ECO:0000313" key="11">
    <source>
        <dbReference type="Proteomes" id="UP000236197"/>
    </source>
</evidence>
<dbReference type="GO" id="GO:0015093">
    <property type="term" value="F:ferrous iron transmembrane transporter activity"/>
    <property type="evidence" value="ECO:0007669"/>
    <property type="project" value="TreeGrafter"/>
</dbReference>
<evidence type="ECO:0000256" key="5">
    <source>
        <dbReference type="ARBA" id="ARBA00022989"/>
    </source>
</evidence>
<feature type="transmembrane region" description="Helical" evidence="7">
    <location>
        <begin position="165"/>
        <end position="185"/>
    </location>
</feature>
<dbReference type="Gene3D" id="1.20.1510.10">
    <property type="entry name" value="Cation efflux protein transmembrane domain"/>
    <property type="match status" value="1"/>
</dbReference>
<dbReference type="GO" id="GO:0006882">
    <property type="term" value="P:intracellular zinc ion homeostasis"/>
    <property type="evidence" value="ECO:0007669"/>
    <property type="project" value="TreeGrafter"/>
</dbReference>
<dbReference type="FunFam" id="1.20.1510.10:FF:000006">
    <property type="entry name" value="Divalent cation efflux transporter"/>
    <property type="match status" value="1"/>
</dbReference>
<feature type="transmembrane region" description="Helical" evidence="7">
    <location>
        <begin position="123"/>
        <end position="144"/>
    </location>
</feature>
<dbReference type="SUPFAM" id="SSF160240">
    <property type="entry name" value="Cation efflux protein cytoplasmic domain-like"/>
    <property type="match status" value="1"/>
</dbReference>
<evidence type="ECO:0000256" key="2">
    <source>
        <dbReference type="ARBA" id="ARBA00008114"/>
    </source>
</evidence>
<feature type="domain" description="Cation efflux protein cytoplasmic" evidence="9">
    <location>
        <begin position="224"/>
        <end position="295"/>
    </location>
</feature>
<gene>
    <name evidence="10" type="ORF">C2L71_03335</name>
</gene>
<evidence type="ECO:0000313" key="10">
    <source>
        <dbReference type="EMBL" id="PNV68305.1"/>
    </source>
</evidence>
<dbReference type="InterPro" id="IPR002524">
    <property type="entry name" value="Cation_efflux"/>
</dbReference>
<accession>A0A2K2UD93</accession>
<comment type="similarity">
    <text evidence="2">Belongs to the cation diffusion facilitator (CDF) transporter (TC 2.A.4) family.</text>
</comment>
<feature type="transmembrane region" description="Helical" evidence="7">
    <location>
        <begin position="191"/>
        <end position="208"/>
    </location>
</feature>
<dbReference type="InterPro" id="IPR050291">
    <property type="entry name" value="CDF_Transporter"/>
</dbReference>
<dbReference type="GO" id="GO:0005886">
    <property type="term" value="C:plasma membrane"/>
    <property type="evidence" value="ECO:0007669"/>
    <property type="project" value="TreeGrafter"/>
</dbReference>
<proteinExistence type="inferred from homology"/>
<evidence type="ECO:0000256" key="1">
    <source>
        <dbReference type="ARBA" id="ARBA00004141"/>
    </source>
</evidence>
<dbReference type="InterPro" id="IPR027469">
    <property type="entry name" value="Cation_efflux_TMD_sf"/>
</dbReference>
<organism evidence="10 11">
    <name type="scientific">Enteroscipio rubneri</name>
    <dbReference type="NCBI Taxonomy" id="2070686"/>
    <lineage>
        <taxon>Bacteria</taxon>
        <taxon>Bacillati</taxon>
        <taxon>Actinomycetota</taxon>
        <taxon>Coriobacteriia</taxon>
        <taxon>Eggerthellales</taxon>
        <taxon>Eggerthellaceae</taxon>
        <taxon>Enteroscipio</taxon>
    </lineage>
</organism>